<keyword evidence="2" id="KW-1185">Reference proteome</keyword>
<reference evidence="3" key="1">
    <citation type="submission" date="2022-11" db="UniProtKB">
        <authorList>
            <consortium name="WormBaseParasite"/>
        </authorList>
    </citation>
    <scope>IDENTIFICATION</scope>
</reference>
<name>A0A915LT24_MELJA</name>
<feature type="compositionally biased region" description="Polar residues" evidence="1">
    <location>
        <begin position="1"/>
        <end position="10"/>
    </location>
</feature>
<dbReference type="WBParaSite" id="scaffold17634_cov333.g18671">
    <property type="protein sequence ID" value="scaffold17634_cov333.g18671"/>
    <property type="gene ID" value="scaffold17634_cov333.g18671"/>
</dbReference>
<protein>
    <submittedName>
        <fullName evidence="3">Uncharacterized protein</fullName>
    </submittedName>
</protein>
<evidence type="ECO:0000256" key="1">
    <source>
        <dbReference type="SAM" id="MobiDB-lite"/>
    </source>
</evidence>
<dbReference type="Proteomes" id="UP000887561">
    <property type="component" value="Unplaced"/>
</dbReference>
<evidence type="ECO:0000313" key="3">
    <source>
        <dbReference type="WBParaSite" id="scaffold17634_cov333.g18671"/>
    </source>
</evidence>
<accession>A0A915LT24</accession>
<organism evidence="2 3">
    <name type="scientific">Meloidogyne javanica</name>
    <name type="common">Root-knot nematode worm</name>
    <dbReference type="NCBI Taxonomy" id="6303"/>
    <lineage>
        <taxon>Eukaryota</taxon>
        <taxon>Metazoa</taxon>
        <taxon>Ecdysozoa</taxon>
        <taxon>Nematoda</taxon>
        <taxon>Chromadorea</taxon>
        <taxon>Rhabditida</taxon>
        <taxon>Tylenchina</taxon>
        <taxon>Tylenchomorpha</taxon>
        <taxon>Tylenchoidea</taxon>
        <taxon>Meloidogynidae</taxon>
        <taxon>Meloidogyninae</taxon>
        <taxon>Meloidogyne</taxon>
        <taxon>Meloidogyne incognita group</taxon>
    </lineage>
</organism>
<sequence>MVADVSSNKTTQEELFVAAPAPLPIAEPKK</sequence>
<proteinExistence type="predicted"/>
<feature type="region of interest" description="Disordered" evidence="1">
    <location>
        <begin position="1"/>
        <end position="30"/>
    </location>
</feature>
<evidence type="ECO:0000313" key="2">
    <source>
        <dbReference type="Proteomes" id="UP000887561"/>
    </source>
</evidence>
<dbReference type="AlphaFoldDB" id="A0A915LT24"/>
<feature type="compositionally biased region" description="Pro residues" evidence="1">
    <location>
        <begin position="21"/>
        <end position="30"/>
    </location>
</feature>